<name>A0A7K1KU72_9ACTN</name>
<feature type="signal peptide" evidence="1">
    <location>
        <begin position="1"/>
        <end position="23"/>
    </location>
</feature>
<proteinExistence type="predicted"/>
<sequence length="562" mass="59869">MAVRKSTAMITLIAAAASSAAFALPHRAAAPAAPAAAPAPEPAASVRDRYPRGLRNDAVTEPVNRPATRRPLASRTANGVKVLVDVLDRRGEAPATSDANVVVFHPLDGSDAFYGDLVDGHLEGELPAGEYAVVAYVETPEAKGRPSTAVVYRPRVAVKGTTALVLDAREARPVSVSVDRADARMLDGMIRIAQRLGGAPTVTVWGIPIENGYVTPTATEAGLHFSAQAVITRNGAESGSPYVYNVVTEEKGRVPAKPEFRVRTADMAEVAVRYGTEGRPVCVGGHAAAAWAEGGWVGFFTGAGAGPVTRTEYYTPGIDWRVDWMNTTPDCGFGFDQTELWYRTVRFAKPGPHKWNLTPAPLGPATPLVIWGSGGEPALAVFMHSTWDGRSILAPYAGATGSSVLRDAKGQVVYESDEPGTAHKWPVPPPGDYTLTVDEVRAASYSPLATRQHAEWRFSVRDGIVHLPSIQYRTPLGDDASAVAGAEQELALRVDRAPDARPTLQISYDDGRTWKPVGVRRRGGDWVATVRNPASGFVSLRASAAGADQTLVRAWAVRSRSS</sequence>
<gene>
    <name evidence="2" type="ORF">GNZ18_03835</name>
</gene>
<reference evidence="2 3" key="1">
    <citation type="submission" date="2019-11" db="EMBL/GenBank/DDBJ databases">
        <authorList>
            <person name="Cao P."/>
        </authorList>
    </citation>
    <scope>NUCLEOTIDE SEQUENCE [LARGE SCALE GENOMIC DNA]</scope>
    <source>
        <strain evidence="2 3">NEAU-AAG5</strain>
    </source>
</reference>
<accession>A0A7K1KU72</accession>
<keyword evidence="1" id="KW-0732">Signal</keyword>
<evidence type="ECO:0000313" key="2">
    <source>
        <dbReference type="EMBL" id="MUN35729.1"/>
    </source>
</evidence>
<dbReference type="Proteomes" id="UP000432015">
    <property type="component" value="Unassembled WGS sequence"/>
</dbReference>
<evidence type="ECO:0000256" key="1">
    <source>
        <dbReference type="SAM" id="SignalP"/>
    </source>
</evidence>
<protein>
    <submittedName>
        <fullName evidence="2">Uncharacterized protein</fullName>
    </submittedName>
</protein>
<evidence type="ECO:0000313" key="3">
    <source>
        <dbReference type="Proteomes" id="UP000432015"/>
    </source>
</evidence>
<organism evidence="2 3">
    <name type="scientific">Actinomadura litoris</name>
    <dbReference type="NCBI Taxonomy" id="2678616"/>
    <lineage>
        <taxon>Bacteria</taxon>
        <taxon>Bacillati</taxon>
        <taxon>Actinomycetota</taxon>
        <taxon>Actinomycetes</taxon>
        <taxon>Streptosporangiales</taxon>
        <taxon>Thermomonosporaceae</taxon>
        <taxon>Actinomadura</taxon>
    </lineage>
</organism>
<keyword evidence="3" id="KW-1185">Reference proteome</keyword>
<comment type="caution">
    <text evidence="2">The sequence shown here is derived from an EMBL/GenBank/DDBJ whole genome shotgun (WGS) entry which is preliminary data.</text>
</comment>
<dbReference type="AlphaFoldDB" id="A0A7K1KU72"/>
<feature type="chain" id="PRO_5029633030" evidence="1">
    <location>
        <begin position="24"/>
        <end position="562"/>
    </location>
</feature>
<dbReference type="RefSeq" id="WP_156214619.1">
    <property type="nucleotide sequence ID" value="NZ_WOFH01000001.1"/>
</dbReference>
<dbReference type="EMBL" id="WOFH01000001">
    <property type="protein sequence ID" value="MUN35729.1"/>
    <property type="molecule type" value="Genomic_DNA"/>
</dbReference>